<dbReference type="Proteomes" id="UP000297597">
    <property type="component" value="Unassembled WGS sequence"/>
</dbReference>
<evidence type="ECO:0000259" key="1">
    <source>
        <dbReference type="Pfam" id="PF04965"/>
    </source>
</evidence>
<evidence type="ECO:0000313" key="3">
    <source>
        <dbReference type="Proteomes" id="UP000297597"/>
    </source>
</evidence>
<dbReference type="SUPFAM" id="SSF160719">
    <property type="entry name" value="gpW/gp25-like"/>
    <property type="match status" value="1"/>
</dbReference>
<reference evidence="2 3" key="1">
    <citation type="journal article" date="2018" name="Environ. Microbiol.">
        <title>Novel energy conservation strategies and behaviour of Pelotomaculum schinkii driving syntrophic propionate catabolism.</title>
        <authorList>
            <person name="Hidalgo-Ahumada C.A.P."/>
            <person name="Nobu M.K."/>
            <person name="Narihiro T."/>
            <person name="Tamaki H."/>
            <person name="Liu W.T."/>
            <person name="Kamagata Y."/>
            <person name="Stams A.J.M."/>
            <person name="Imachi H."/>
            <person name="Sousa D.Z."/>
        </authorList>
    </citation>
    <scope>NUCLEOTIDE SEQUENCE [LARGE SCALE GENOMIC DNA]</scope>
    <source>
        <strain evidence="2 3">MGP</strain>
    </source>
</reference>
<dbReference type="Pfam" id="PF04965">
    <property type="entry name" value="GPW_gp25"/>
    <property type="match status" value="1"/>
</dbReference>
<dbReference type="AlphaFoldDB" id="A0A4Y7RX89"/>
<dbReference type="InterPro" id="IPR007048">
    <property type="entry name" value="IraD/Gp25-like"/>
</dbReference>
<feature type="domain" description="IraD/Gp25-like" evidence="1">
    <location>
        <begin position="22"/>
        <end position="100"/>
    </location>
</feature>
<proteinExistence type="predicted"/>
<accession>A0A4Y7RX89</accession>
<protein>
    <recommendedName>
        <fullName evidence="1">IraD/Gp25-like domain-containing protein</fullName>
    </recommendedName>
</protein>
<dbReference type="EMBL" id="QFFZ01000002">
    <property type="protein sequence ID" value="TEB13356.1"/>
    <property type="molecule type" value="Genomic_DNA"/>
</dbReference>
<gene>
    <name evidence="2" type="ORF">Pmgp_00250</name>
</gene>
<sequence length="108" mass="11802">MQMEYTVTGSDSPIDFGATDIAEILQNVRMILATPAFSCPMDRDFAWNPDILDGPINIVQAKLAARIVVAIRKYEPRVQVKSVNFQEGNGQNGVLKPVVKVRVADGAV</sequence>
<dbReference type="RefSeq" id="WP_243119685.1">
    <property type="nucleotide sequence ID" value="NZ_QFFZ01000002.1"/>
</dbReference>
<dbReference type="Gene3D" id="3.10.450.40">
    <property type="match status" value="1"/>
</dbReference>
<comment type="caution">
    <text evidence="2">The sequence shown here is derived from an EMBL/GenBank/DDBJ whole genome shotgun (WGS) entry which is preliminary data.</text>
</comment>
<evidence type="ECO:0000313" key="2">
    <source>
        <dbReference type="EMBL" id="TEB13356.1"/>
    </source>
</evidence>
<keyword evidence="3" id="KW-1185">Reference proteome</keyword>
<organism evidence="2 3">
    <name type="scientific">Pelotomaculum propionicicum</name>
    <dbReference type="NCBI Taxonomy" id="258475"/>
    <lineage>
        <taxon>Bacteria</taxon>
        <taxon>Bacillati</taxon>
        <taxon>Bacillota</taxon>
        <taxon>Clostridia</taxon>
        <taxon>Eubacteriales</taxon>
        <taxon>Desulfotomaculaceae</taxon>
        <taxon>Pelotomaculum</taxon>
    </lineage>
</organism>
<name>A0A4Y7RX89_9FIRM</name>